<protein>
    <submittedName>
        <fullName evidence="1">Uncharacterized protein</fullName>
    </submittedName>
</protein>
<dbReference type="Proteomes" id="UP000732380">
    <property type="component" value="Unassembled WGS sequence"/>
</dbReference>
<accession>A0A9P7Q8T2</accession>
<evidence type="ECO:0000313" key="2">
    <source>
        <dbReference type="Proteomes" id="UP000732380"/>
    </source>
</evidence>
<organism evidence="1 2">
    <name type="scientific">Claviceps humidiphila</name>
    <dbReference type="NCBI Taxonomy" id="1294629"/>
    <lineage>
        <taxon>Eukaryota</taxon>
        <taxon>Fungi</taxon>
        <taxon>Dikarya</taxon>
        <taxon>Ascomycota</taxon>
        <taxon>Pezizomycotina</taxon>
        <taxon>Sordariomycetes</taxon>
        <taxon>Hypocreomycetidae</taxon>
        <taxon>Hypocreales</taxon>
        <taxon>Clavicipitaceae</taxon>
        <taxon>Claviceps</taxon>
    </lineage>
</organism>
<proteinExistence type="predicted"/>
<dbReference type="AlphaFoldDB" id="A0A9P7Q8T2"/>
<reference evidence="1 2" key="1">
    <citation type="journal article" date="2020" name="bioRxiv">
        <title>Whole genome comparisons of ergot fungi reveals the divergence and evolution of species within the genus Claviceps are the result of varying mechanisms driving genome evolution and host range expansion.</title>
        <authorList>
            <person name="Wyka S.A."/>
            <person name="Mondo S.J."/>
            <person name="Liu M."/>
            <person name="Dettman J."/>
            <person name="Nalam V."/>
            <person name="Broders K.D."/>
        </authorList>
    </citation>
    <scope>NUCLEOTIDE SEQUENCE [LARGE SCALE GENOMIC DNA]</scope>
    <source>
        <strain evidence="1 2">LM576</strain>
    </source>
</reference>
<gene>
    <name evidence="1" type="ORF">E4U13_001294</name>
</gene>
<keyword evidence="2" id="KW-1185">Reference proteome</keyword>
<evidence type="ECO:0000313" key="1">
    <source>
        <dbReference type="EMBL" id="KAG6122758.1"/>
    </source>
</evidence>
<name>A0A9P7Q8T2_9HYPO</name>
<comment type="caution">
    <text evidence="1">The sequence shown here is derived from an EMBL/GenBank/DDBJ whole genome shotgun (WGS) entry which is preliminary data.</text>
</comment>
<dbReference type="SUPFAM" id="SSF51197">
    <property type="entry name" value="Clavaminate synthase-like"/>
    <property type="match status" value="1"/>
</dbReference>
<dbReference type="EMBL" id="SRQM01000015">
    <property type="protein sequence ID" value="KAG6122758.1"/>
    <property type="molecule type" value="Genomic_DNA"/>
</dbReference>
<sequence length="266" mass="30429">MDRATLEHIEDRYVRQIERQSFSLRHDLQSFYKYIRAQRILGAKPIITFQLSSHPVQSTIDNHIVTKAWPLIRLLSQCGIGRRGANLSLTYERDEIKAKQRGIVCGTRVAASQEQTSRAALIKVSRLPKDFPSSLESDLAWDVTQFKSDSDYIVYLTEEHLREIDVALEEFKEADGRASILTQDEQSLTCLDGDLVRRNNFQLPTLEGDLNHLRHEIHDGKGFGLIRGLEPQRYSVEDLTTIYLGLQSYIADLQGRQDKKGNMLGE</sequence>